<dbReference type="SUPFAM" id="SSF53474">
    <property type="entry name" value="alpha/beta-Hydrolases"/>
    <property type="match status" value="1"/>
</dbReference>
<reference evidence="1 2" key="1">
    <citation type="submission" date="2018-02" db="EMBL/GenBank/DDBJ databases">
        <title>Comparative genomes isolates from brazilian mangrove.</title>
        <authorList>
            <person name="Araujo J.E."/>
            <person name="Taketani R.G."/>
            <person name="Silva M.C.P."/>
            <person name="Loureco M.V."/>
            <person name="Andreote F.D."/>
        </authorList>
    </citation>
    <scope>NUCLEOTIDE SEQUENCE [LARGE SCALE GENOMIC DNA]</scope>
    <source>
        <strain evidence="1 2">NAP PRIS-MGV</strain>
    </source>
</reference>
<dbReference type="AlphaFoldDB" id="A0A2S8FHE3"/>
<comment type="caution">
    <text evidence="1">The sequence shown here is derived from an EMBL/GenBank/DDBJ whole genome shotgun (WGS) entry which is preliminary data.</text>
</comment>
<dbReference type="Gene3D" id="3.40.50.1820">
    <property type="entry name" value="alpha/beta hydrolase"/>
    <property type="match status" value="1"/>
</dbReference>
<dbReference type="PANTHER" id="PTHR48098:SF1">
    <property type="entry name" value="DIACYLGLYCEROL ACYLTRANSFERASE_MYCOLYLTRANSFERASE AG85A"/>
    <property type="match status" value="1"/>
</dbReference>
<proteinExistence type="predicted"/>
<organism evidence="1 2">
    <name type="scientific">Blastopirellula marina</name>
    <dbReference type="NCBI Taxonomy" id="124"/>
    <lineage>
        <taxon>Bacteria</taxon>
        <taxon>Pseudomonadati</taxon>
        <taxon>Planctomycetota</taxon>
        <taxon>Planctomycetia</taxon>
        <taxon>Pirellulales</taxon>
        <taxon>Pirellulaceae</taxon>
        <taxon>Blastopirellula</taxon>
    </lineage>
</organism>
<dbReference type="Pfam" id="PF00756">
    <property type="entry name" value="Esterase"/>
    <property type="match status" value="1"/>
</dbReference>
<protein>
    <submittedName>
        <fullName evidence="1">Esterase</fullName>
    </submittedName>
</protein>
<dbReference type="InterPro" id="IPR029058">
    <property type="entry name" value="AB_hydrolase_fold"/>
</dbReference>
<dbReference type="InterPro" id="IPR050583">
    <property type="entry name" value="Mycobacterial_A85_antigen"/>
</dbReference>
<dbReference type="GO" id="GO:0016747">
    <property type="term" value="F:acyltransferase activity, transferring groups other than amino-acyl groups"/>
    <property type="evidence" value="ECO:0007669"/>
    <property type="project" value="TreeGrafter"/>
</dbReference>
<evidence type="ECO:0000313" key="2">
    <source>
        <dbReference type="Proteomes" id="UP000239388"/>
    </source>
</evidence>
<dbReference type="Proteomes" id="UP000239388">
    <property type="component" value="Unassembled WGS sequence"/>
</dbReference>
<sequence>MNEPTIHGNWRNETVDGHTCELFEPRKRNEHGYVGIYLHGVHLGKLWNSPAFVGALEEVGLPVVAPVTERSWWTDRICPEFDPERSAQQYLIESVLPFIERQYGAKPPKVALFGTSMGGQGALRFAYKFPDRFPVVAAVSPAIDYQNRMRDDPEDNLWQMYDNAEQARQDTATLYIHPLNWPRNQFFCCCPEDSSWWESSDRLRMKLQSLGVPHACDLETKGGGHGFGYYSLMAPKIVAFLWDALEKERRRIV</sequence>
<gene>
    <name evidence="1" type="ORF">C5Y98_18985</name>
</gene>
<dbReference type="InterPro" id="IPR000801">
    <property type="entry name" value="Esterase-like"/>
</dbReference>
<dbReference type="OrthoDB" id="9784036at2"/>
<dbReference type="EMBL" id="PUIB01000019">
    <property type="protein sequence ID" value="PQO31510.1"/>
    <property type="molecule type" value="Genomic_DNA"/>
</dbReference>
<name>A0A2S8FHE3_9BACT</name>
<accession>A0A2S8FHE3</accession>
<dbReference type="RefSeq" id="WP_105356495.1">
    <property type="nucleotide sequence ID" value="NZ_PUIB01000019.1"/>
</dbReference>
<evidence type="ECO:0000313" key="1">
    <source>
        <dbReference type="EMBL" id="PQO31510.1"/>
    </source>
</evidence>
<dbReference type="PANTHER" id="PTHR48098">
    <property type="entry name" value="ENTEROCHELIN ESTERASE-RELATED"/>
    <property type="match status" value="1"/>
</dbReference>